<dbReference type="AlphaFoldDB" id="A0AAD8YNH6"/>
<dbReference type="GO" id="GO:0008270">
    <property type="term" value="F:zinc ion binding"/>
    <property type="evidence" value="ECO:0007669"/>
    <property type="project" value="UniProtKB-KW"/>
</dbReference>
<keyword evidence="1" id="KW-0479">Metal-binding</keyword>
<accession>A0AAD8YNH6</accession>
<sequence length="312" mass="34258">MEQEDLQISIDSAAENDKEDCIPFHDIYSILSNYREKNGGLNIPRTDAAMSSLVPALNKIGFVQVPSAESKSVDDSVHDADKQSDADSIKQSSTAAAPIKRKVQDTPAVAAAANIATKIKGRCDICDQKDGFRGYNLQTCSVCCLAVHERCYGMTLTTTKNLNFACKACAAIGSKVEVNKPSILGKSSSTKETIRVQERPTECVLCNVHDGIHAMHPLFDTHGPKVASSKTGGSVYGCYGDDGRYEDDSDEEYADEENEVRFYAMATKEKGKETAWSRIITDSRKQSCVLFVEREITPVTRSEFHCNVLQMM</sequence>
<evidence type="ECO:0000313" key="7">
    <source>
        <dbReference type="Proteomes" id="UP001224775"/>
    </source>
</evidence>
<dbReference type="InterPro" id="IPR011011">
    <property type="entry name" value="Znf_FYVE_PHD"/>
</dbReference>
<dbReference type="Gene3D" id="3.30.40.10">
    <property type="entry name" value="Zinc/RING finger domain, C3HC4 (zinc finger)"/>
    <property type="match status" value="1"/>
</dbReference>
<reference evidence="6" key="1">
    <citation type="submission" date="2023-06" db="EMBL/GenBank/DDBJ databases">
        <title>Survivors Of The Sea: Transcriptome response of Skeletonema marinoi to long-term dormancy.</title>
        <authorList>
            <person name="Pinder M.I.M."/>
            <person name="Kourtchenko O."/>
            <person name="Robertson E.K."/>
            <person name="Larsson T."/>
            <person name="Maumus F."/>
            <person name="Osuna-Cruz C.M."/>
            <person name="Vancaester E."/>
            <person name="Stenow R."/>
            <person name="Vandepoele K."/>
            <person name="Ploug H."/>
            <person name="Bruchert V."/>
            <person name="Godhe A."/>
            <person name="Topel M."/>
        </authorList>
    </citation>
    <scope>NUCLEOTIDE SEQUENCE</scope>
    <source>
        <strain evidence="6">R05AC</strain>
    </source>
</reference>
<name>A0AAD8YNH6_9STRA</name>
<proteinExistence type="predicted"/>
<feature type="compositionally biased region" description="Basic and acidic residues" evidence="4">
    <location>
        <begin position="72"/>
        <end position="88"/>
    </location>
</feature>
<dbReference type="EMBL" id="JATAAI010000001">
    <property type="protein sequence ID" value="KAK1748585.1"/>
    <property type="molecule type" value="Genomic_DNA"/>
</dbReference>
<comment type="caution">
    <text evidence="6">The sequence shown here is derived from an EMBL/GenBank/DDBJ whole genome shotgun (WGS) entry which is preliminary data.</text>
</comment>
<protein>
    <recommendedName>
        <fullName evidence="5">Zinc finger PHD-type domain-containing protein</fullName>
    </recommendedName>
</protein>
<evidence type="ECO:0000256" key="3">
    <source>
        <dbReference type="ARBA" id="ARBA00022833"/>
    </source>
</evidence>
<dbReference type="SMART" id="SM00249">
    <property type="entry name" value="PHD"/>
    <property type="match status" value="1"/>
</dbReference>
<evidence type="ECO:0000256" key="1">
    <source>
        <dbReference type="ARBA" id="ARBA00022723"/>
    </source>
</evidence>
<dbReference type="Proteomes" id="UP001224775">
    <property type="component" value="Unassembled WGS sequence"/>
</dbReference>
<evidence type="ECO:0000259" key="5">
    <source>
        <dbReference type="SMART" id="SM00249"/>
    </source>
</evidence>
<feature type="domain" description="Zinc finger PHD-type" evidence="5">
    <location>
        <begin position="122"/>
        <end position="170"/>
    </location>
</feature>
<evidence type="ECO:0000256" key="2">
    <source>
        <dbReference type="ARBA" id="ARBA00022771"/>
    </source>
</evidence>
<organism evidence="6 7">
    <name type="scientific">Skeletonema marinoi</name>
    <dbReference type="NCBI Taxonomy" id="267567"/>
    <lineage>
        <taxon>Eukaryota</taxon>
        <taxon>Sar</taxon>
        <taxon>Stramenopiles</taxon>
        <taxon>Ochrophyta</taxon>
        <taxon>Bacillariophyta</taxon>
        <taxon>Coscinodiscophyceae</taxon>
        <taxon>Thalassiosirophycidae</taxon>
        <taxon>Thalassiosirales</taxon>
        <taxon>Skeletonemataceae</taxon>
        <taxon>Skeletonema</taxon>
        <taxon>Skeletonema marinoi-dohrnii complex</taxon>
    </lineage>
</organism>
<dbReference type="InterPro" id="IPR013083">
    <property type="entry name" value="Znf_RING/FYVE/PHD"/>
</dbReference>
<dbReference type="InterPro" id="IPR001965">
    <property type="entry name" value="Znf_PHD"/>
</dbReference>
<evidence type="ECO:0000256" key="4">
    <source>
        <dbReference type="SAM" id="MobiDB-lite"/>
    </source>
</evidence>
<keyword evidence="2" id="KW-0863">Zinc-finger</keyword>
<dbReference type="SUPFAM" id="SSF57903">
    <property type="entry name" value="FYVE/PHD zinc finger"/>
    <property type="match status" value="1"/>
</dbReference>
<evidence type="ECO:0000313" key="6">
    <source>
        <dbReference type="EMBL" id="KAK1748585.1"/>
    </source>
</evidence>
<feature type="region of interest" description="Disordered" evidence="4">
    <location>
        <begin position="72"/>
        <end position="100"/>
    </location>
</feature>
<gene>
    <name evidence="6" type="ORF">QTG54_000524</name>
</gene>
<keyword evidence="7" id="KW-1185">Reference proteome</keyword>
<keyword evidence="3" id="KW-0862">Zinc</keyword>